<dbReference type="SUPFAM" id="SSF53146">
    <property type="entry name" value="Nitrogenase accessory factor-like"/>
    <property type="match status" value="1"/>
</dbReference>
<gene>
    <name evidence="2" type="ORF">ACJDT4_08390</name>
</gene>
<dbReference type="Proteomes" id="UP001623592">
    <property type="component" value="Unassembled WGS sequence"/>
</dbReference>
<proteinExistence type="predicted"/>
<keyword evidence="3" id="KW-1185">Reference proteome</keyword>
<dbReference type="PANTHER" id="PTHR33937">
    <property type="entry name" value="IRON-MOLYBDENUM PROTEIN-RELATED-RELATED"/>
    <property type="match status" value="1"/>
</dbReference>
<evidence type="ECO:0000313" key="3">
    <source>
        <dbReference type="Proteomes" id="UP001623592"/>
    </source>
</evidence>
<organism evidence="2 3">
    <name type="scientific">Clostridium neuense</name>
    <dbReference type="NCBI Taxonomy" id="1728934"/>
    <lineage>
        <taxon>Bacteria</taxon>
        <taxon>Bacillati</taxon>
        <taxon>Bacillota</taxon>
        <taxon>Clostridia</taxon>
        <taxon>Eubacteriales</taxon>
        <taxon>Clostridiaceae</taxon>
        <taxon>Clostridium</taxon>
    </lineage>
</organism>
<dbReference type="Pfam" id="PF02579">
    <property type="entry name" value="Nitro_FeMo-Co"/>
    <property type="match status" value="1"/>
</dbReference>
<sequence length="113" mass="12711">MGYKIAVGSSDGVYIDEHFATALQFLIYEVDGDNYEFIEKRVNEELCECSRYHENKFAPLIEKIKDCRVLLVGKIGYGAAAVLQENGIDSYGICESVDVALDKIVKYYGKLNN</sequence>
<evidence type="ECO:0000259" key="1">
    <source>
        <dbReference type="Pfam" id="PF02579"/>
    </source>
</evidence>
<reference evidence="2 3" key="1">
    <citation type="submission" date="2024-11" db="EMBL/GenBank/DDBJ databases">
        <authorList>
            <person name="Heng Y.C."/>
            <person name="Lim A.C.H."/>
            <person name="Lee J.K.Y."/>
            <person name="Kittelmann S."/>
        </authorList>
    </citation>
    <scope>NUCLEOTIDE SEQUENCE [LARGE SCALE GENOMIC DNA]</scope>
    <source>
        <strain evidence="2 3">WILCCON 0114</strain>
    </source>
</reference>
<name>A0ABW8TE15_9CLOT</name>
<accession>A0ABW8TE15</accession>
<feature type="domain" description="Dinitrogenase iron-molybdenum cofactor biosynthesis" evidence="1">
    <location>
        <begin position="12"/>
        <end position="103"/>
    </location>
</feature>
<protein>
    <submittedName>
        <fullName evidence="2">NifB/NifX family molybdenum-iron cluster-binding protein</fullName>
    </submittedName>
</protein>
<dbReference type="InterPro" id="IPR051840">
    <property type="entry name" value="NifX/NifY_domain"/>
</dbReference>
<dbReference type="InterPro" id="IPR003731">
    <property type="entry name" value="Di-Nase_FeMo-co_biosynth"/>
</dbReference>
<dbReference type="InterPro" id="IPR036105">
    <property type="entry name" value="DiNase_FeMo-co_biosyn_sf"/>
</dbReference>
<evidence type="ECO:0000313" key="2">
    <source>
        <dbReference type="EMBL" id="MFL0250442.1"/>
    </source>
</evidence>
<dbReference type="RefSeq" id="WP_406787112.1">
    <property type="nucleotide sequence ID" value="NZ_JBJIAA010000006.1"/>
</dbReference>
<dbReference type="EMBL" id="JBJIAA010000006">
    <property type="protein sequence ID" value="MFL0250442.1"/>
    <property type="molecule type" value="Genomic_DNA"/>
</dbReference>
<dbReference type="PANTHER" id="PTHR33937:SF1">
    <property type="entry name" value="IRON-MOLIBDENUM COFACTOR PROCESSING PROTEIN"/>
    <property type="match status" value="1"/>
</dbReference>
<dbReference type="Gene3D" id="3.30.420.130">
    <property type="entry name" value="Dinitrogenase iron-molybdenum cofactor biosynthesis domain"/>
    <property type="match status" value="1"/>
</dbReference>
<dbReference type="CDD" id="cd00562">
    <property type="entry name" value="NifX_NifB"/>
    <property type="match status" value="1"/>
</dbReference>
<comment type="caution">
    <text evidence="2">The sequence shown here is derived from an EMBL/GenBank/DDBJ whole genome shotgun (WGS) entry which is preliminary data.</text>
</comment>